<evidence type="ECO:0000313" key="1">
    <source>
        <dbReference type="Ensembl" id="ENSOARP00020035550.1"/>
    </source>
</evidence>
<name>A0AC11CTW0_SHEEP</name>
<accession>A0AC11CTW0</accession>
<gene>
    <name evidence="1" type="primary">PNPLA7</name>
</gene>
<reference evidence="1" key="3">
    <citation type="submission" date="2025-09" db="UniProtKB">
        <authorList>
            <consortium name="Ensembl"/>
        </authorList>
    </citation>
    <scope>IDENTIFICATION</scope>
</reference>
<reference evidence="1" key="1">
    <citation type="submission" date="2020-11" db="EMBL/GenBank/DDBJ databases">
        <authorList>
            <person name="Davenport K.M."/>
            <person name="Bickhart D.M."/>
            <person name="Smith T.P.L."/>
            <person name="Murdoch B.M."/>
            <person name="Rosen B.D."/>
        </authorList>
    </citation>
    <scope>NUCLEOTIDE SEQUENCE [LARGE SCALE GENOMIC DNA]</scope>
    <source>
        <strain evidence="1">OAR_USU_Benz2616</strain>
    </source>
</reference>
<proteinExistence type="predicted"/>
<reference evidence="1" key="2">
    <citation type="submission" date="2025-08" db="UniProtKB">
        <authorList>
            <consortium name="Ensembl"/>
        </authorList>
    </citation>
    <scope>IDENTIFICATION</scope>
</reference>
<dbReference type="Ensembl" id="ENSOART00020071279.1">
    <property type="protein sequence ID" value="ENSOARP00020035550.1"/>
    <property type="gene ID" value="ENSOARG00020020226.2"/>
</dbReference>
<organism evidence="1">
    <name type="scientific">Ovis aries</name>
    <name type="common">Sheep</name>
    <dbReference type="NCBI Taxonomy" id="9940"/>
    <lineage>
        <taxon>Eukaryota</taxon>
        <taxon>Metazoa</taxon>
        <taxon>Chordata</taxon>
        <taxon>Craniata</taxon>
        <taxon>Vertebrata</taxon>
        <taxon>Euteleostomi</taxon>
        <taxon>Mammalia</taxon>
        <taxon>Eutheria</taxon>
        <taxon>Laurasiatheria</taxon>
        <taxon>Artiodactyla</taxon>
        <taxon>Ruminantia</taxon>
        <taxon>Pecora</taxon>
        <taxon>Bovidae</taxon>
        <taxon>Caprinae</taxon>
        <taxon>Ovis</taxon>
    </lineage>
</organism>
<sequence>MEQEEDTGPEVGFYLATLWSWGLELMGQHSQSTMLLGIVIGVFLALALIGTTIFFVYRRVSQFRQVQPSPQYRFRKRDKVMFYGRKIMRKVTTLPHTLVGNTAAPRQRVRKRTKVLSLAKRILRFKKESPTLQPKEPPPSLLEADLTEFDVKNSHLPSEVLYMLKNVRIRVFSRESAPRIRGPKCWASQRQRQQCALQQLKRMHSVCVISHKQDVLSREHKAGVHAWSSRSGLARDGPFRRSAKRLSSAVTAPWWRAEPPRRSFPMCVCLSEALPSGRYRASVGSE</sequence>
<protein>
    <submittedName>
        <fullName evidence="1">Patatin like phospholipase domain containing 7</fullName>
    </submittedName>
</protein>